<reference evidence="1 5" key="1">
    <citation type="journal article" date="2014" name="Antimicrob. Agents Chemother.">
        <title>Triclosan can select for an AdeIJK-overexpressing mutant of Acinetobacter baumannii ATCC 17978 that displays reduced susceptibility to multiple antibiotics.</title>
        <authorList>
            <person name="Fernando D.M."/>
            <person name="Xu W."/>
            <person name="Loewen P.C."/>
            <person name="Zhanel G.G."/>
            <person name="Kumar A."/>
        </authorList>
    </citation>
    <scope>NUCLEOTIDE SEQUENCE [LARGE SCALE GENOMIC DNA]</scope>
    <source>
        <strain evidence="1 5">ATCC 17978</strain>
    </source>
</reference>
<proteinExistence type="predicted"/>
<dbReference type="EMBL" id="CP018664">
    <property type="protein sequence ID" value="APP32157.1"/>
    <property type="molecule type" value="Genomic_DNA"/>
</dbReference>
<reference evidence="4 7" key="5">
    <citation type="submission" date="2019-06" db="EMBL/GenBank/DDBJ databases">
        <title>A Diverse Panel of Clinical Acinetobacter baumannii for Research Use.</title>
        <authorList>
            <person name="Mcgann P."/>
            <person name="Snesrud E."/>
            <person name="Galac M.R."/>
        </authorList>
    </citation>
    <scope>NUCLEOTIDE SEQUENCE [LARGE SCALE GENOMIC DNA]</scope>
    <source>
        <strain evidence="4 7">MRSN14237</strain>
    </source>
</reference>
<evidence type="ECO:0000313" key="4">
    <source>
        <dbReference type="EMBL" id="TPU67438.1"/>
    </source>
</evidence>
<reference evidence="2 8" key="6">
    <citation type="submission" date="2019-11" db="EMBL/GenBank/DDBJ databases">
        <title>Multidrug-resistant Acinetobacter baumannii moving toward extensively drug-resistant over fifteen years in South of Brazil.</title>
        <authorList>
            <person name="Fedrigo N.H."/>
            <person name="Cerdeira L."/>
            <person name="Fuga B."/>
            <person name="Marini P.V.B."/>
            <person name="Shinohara D.R."/>
            <person name="Carrara-Marroni F.E."/>
            <person name="Lincopan N."/>
            <person name="Tognim M.C.B."/>
        </authorList>
    </citation>
    <scope>NUCLEOTIDE SEQUENCE [LARGE SCALE GENOMIC DNA]</scope>
    <source>
        <strain evidence="2 8">Ac576</strain>
    </source>
</reference>
<dbReference type="Proteomes" id="UP000072389">
    <property type="component" value="Chromosome"/>
</dbReference>
<organism evidence="2 8">
    <name type="scientific">Acinetobacter baumannii</name>
    <dbReference type="NCBI Taxonomy" id="470"/>
    <lineage>
        <taxon>Bacteria</taxon>
        <taxon>Pseudomonadati</taxon>
        <taxon>Pseudomonadota</taxon>
        <taxon>Gammaproteobacteria</taxon>
        <taxon>Moraxellales</taxon>
        <taxon>Moraxellaceae</taxon>
        <taxon>Acinetobacter</taxon>
        <taxon>Acinetobacter calcoaceticus/baumannii complex</taxon>
    </lineage>
</organism>
<dbReference type="Proteomes" id="UP000439424">
    <property type="component" value="Unassembled WGS sequence"/>
</dbReference>
<dbReference type="RefSeq" id="WP_000129433.1">
    <property type="nucleotide sequence ID" value="NZ_CACTJA010000019.1"/>
</dbReference>
<name>A0A1E3M389_ACIBA</name>
<evidence type="ECO:0000313" key="3">
    <source>
        <dbReference type="EMBL" id="PRN37294.1"/>
    </source>
</evidence>
<accession>A0A1E3M389</accession>
<dbReference type="Proteomes" id="UP000237823">
    <property type="component" value="Unassembled WGS sequence"/>
</dbReference>
<evidence type="ECO:0000313" key="8">
    <source>
        <dbReference type="Proteomes" id="UP000439424"/>
    </source>
</evidence>
<reference evidence="3 6" key="4">
    <citation type="submission" date="2017-04" db="EMBL/GenBank/DDBJ databases">
        <title>Comparison of Acinetobacter baumannii whole genome sequences from two major hospitals in Kuwait.</title>
        <authorList>
            <person name="Nasser K."/>
            <person name="Habibi N."/>
            <person name="Khan M.W."/>
            <person name="Purohit P."/>
            <person name="Al-Obaid I."/>
            <person name="Dhar R."/>
            <person name="Al-Fouzan W."/>
            <person name="Mustafa A.S."/>
        </authorList>
    </citation>
    <scope>NUCLEOTIDE SEQUENCE [LARGE SCALE GENOMIC DNA]</scope>
    <source>
        <strain evidence="3 6">KUFAR57</strain>
    </source>
</reference>
<evidence type="ECO:0000313" key="2">
    <source>
        <dbReference type="EMBL" id="MVM93353.1"/>
    </source>
</evidence>
<reference evidence="1" key="2">
    <citation type="submission" date="2015-12" db="EMBL/GenBank/DDBJ databases">
        <authorList>
            <person name="Singh M.K."/>
            <person name="Fernando D.M."/>
            <person name="Kumar A."/>
        </authorList>
    </citation>
    <scope>NUCLEOTIDE SEQUENCE</scope>
    <source>
        <strain evidence="1">ATCC 17978</strain>
    </source>
</reference>
<protein>
    <submittedName>
        <fullName evidence="2">Uncharacterized protein</fullName>
    </submittedName>
</protein>
<evidence type="ECO:0000313" key="6">
    <source>
        <dbReference type="Proteomes" id="UP000237823"/>
    </source>
</evidence>
<dbReference type="Proteomes" id="UP000315888">
    <property type="component" value="Unassembled WGS sequence"/>
</dbReference>
<reference evidence="1" key="3">
    <citation type="submission" date="2016-12" db="EMBL/GenBank/DDBJ databases">
        <authorList>
            <person name="Singh M."/>
            <person name="Fernando D."/>
            <person name="Kumar A."/>
        </authorList>
    </citation>
    <scope>NUCLEOTIDE SEQUENCE</scope>
    <source>
        <strain evidence="1">ATCC 17978</strain>
    </source>
</reference>
<evidence type="ECO:0000313" key="1">
    <source>
        <dbReference type="EMBL" id="APP32157.1"/>
    </source>
</evidence>
<dbReference type="AlphaFoldDB" id="A0A1E3M389"/>
<dbReference type="EMBL" id="WPIP01000195">
    <property type="protein sequence ID" value="MVM93353.1"/>
    <property type="molecule type" value="Genomic_DNA"/>
</dbReference>
<evidence type="ECO:0000313" key="5">
    <source>
        <dbReference type="Proteomes" id="UP000072389"/>
    </source>
</evidence>
<dbReference type="EMBL" id="NEPB01000002">
    <property type="protein sequence ID" value="PRN37294.1"/>
    <property type="molecule type" value="Genomic_DNA"/>
</dbReference>
<evidence type="ECO:0000313" key="7">
    <source>
        <dbReference type="Proteomes" id="UP000315888"/>
    </source>
</evidence>
<dbReference type="EMBL" id="VHGY01000009">
    <property type="protein sequence ID" value="TPU67438.1"/>
    <property type="molecule type" value="Genomic_DNA"/>
</dbReference>
<sequence length="78" mass="9111">MTDGVNYADLSREVLFKAFLLWLTKIGYRGIVRPCGRMEFYCATVSKLFPRNVHIMYDGKMNKAATQLYKEFENHLKA</sequence>
<gene>
    <name evidence="1" type="ORF">AUO97_15490</name>
    <name evidence="3" type="ORF">B9W25_00940</name>
    <name evidence="4" type="ORF">FJU42_04290</name>
    <name evidence="2" type="ORF">GNY86_17610</name>
</gene>